<dbReference type="RefSeq" id="WP_181830311.1">
    <property type="nucleotide sequence ID" value="NZ_JACERI010000010.1"/>
</dbReference>
<evidence type="ECO:0000313" key="2">
    <source>
        <dbReference type="Proteomes" id="UP000530038"/>
    </source>
</evidence>
<comment type="caution">
    <text evidence="1">The sequence shown here is derived from an EMBL/GenBank/DDBJ whole genome shotgun (WGS) entry which is preliminary data.</text>
</comment>
<reference evidence="1 2" key="1">
    <citation type="submission" date="2020-07" db="EMBL/GenBank/DDBJ databases">
        <title>Characterization of Pectobacterium aroidearum strains causing soft rot on Amorphophallus konjac.</title>
        <authorList>
            <person name="Xie H."/>
        </authorList>
    </citation>
    <scope>NUCLEOTIDE SEQUENCE [LARGE SCALE GENOMIC DNA]</scope>
    <source>
        <strain evidence="1 2">MY10</strain>
    </source>
</reference>
<gene>
    <name evidence="1" type="ORF">H2Y56_18680</name>
</gene>
<protein>
    <recommendedName>
        <fullName evidence="3">ATP-binding protein</fullName>
    </recommendedName>
</protein>
<organism evidence="1 2">
    <name type="scientific">Pectobacterium aroidearum</name>
    <dbReference type="NCBI Taxonomy" id="1201031"/>
    <lineage>
        <taxon>Bacteria</taxon>
        <taxon>Pseudomonadati</taxon>
        <taxon>Pseudomonadota</taxon>
        <taxon>Gammaproteobacteria</taxon>
        <taxon>Enterobacterales</taxon>
        <taxon>Pectobacteriaceae</taxon>
        <taxon>Pectobacterium</taxon>
    </lineage>
</organism>
<dbReference type="InterPro" id="IPR016024">
    <property type="entry name" value="ARM-type_fold"/>
</dbReference>
<dbReference type="InterPro" id="IPR011989">
    <property type="entry name" value="ARM-like"/>
</dbReference>
<dbReference type="InterPro" id="IPR027417">
    <property type="entry name" value="P-loop_NTPase"/>
</dbReference>
<dbReference type="Gene3D" id="1.25.10.10">
    <property type="entry name" value="Leucine-rich Repeat Variant"/>
    <property type="match status" value="1"/>
</dbReference>
<proteinExistence type="predicted"/>
<evidence type="ECO:0000313" key="1">
    <source>
        <dbReference type="EMBL" id="MBA5234120.1"/>
    </source>
</evidence>
<dbReference type="SUPFAM" id="SSF52540">
    <property type="entry name" value="P-loop containing nucleoside triphosphate hydrolases"/>
    <property type="match status" value="1"/>
</dbReference>
<name>A0ABR5ZHS5_9GAMM</name>
<evidence type="ECO:0008006" key="3">
    <source>
        <dbReference type="Google" id="ProtNLM"/>
    </source>
</evidence>
<dbReference type="SUPFAM" id="SSF48371">
    <property type="entry name" value="ARM repeat"/>
    <property type="match status" value="1"/>
</dbReference>
<dbReference type="Proteomes" id="UP000530038">
    <property type="component" value="Unassembled WGS sequence"/>
</dbReference>
<sequence>MEEKISIEQNSGSGAYSLAGYDYQIDVSIWLALDLMLGSGLTQMIELEPGSEEDLEAQLADDEPGRVATCVGLDGYTLVVQVKLRSGDAWTVSGINRLLKYGSSTRISAARRLTNPAVRYLLVTSAVLNGKARTLRVKHAGSWPKHNNELPISTAKLISTNAIGRIAVIDNLDEDRLVQEIKRLLIERFGVPNSRWIECLQALRCEAKLRIRGAGGGRWCREELVPIIRNHDGYLASSPQLDNYVHPRNWQDLRNAMGGPNYAALIVGQSGTGKTLATSKIYEELRRENPGLTRVPIRYGPQQLRDDRTPRPVLYDIEDPWGRYDFDPASRPWNDELAKLMSLARADSMIIATSRLDVAVASGALKFVEQWIVPLEAEQYGKPERQKLYRTRIDALPRDVHLLASAAEKQVLDNLATPLEIEKFFDALRMAERSNKKNEKKFISDAIAKAHEQSIEQTVIQQIEQRKDLCAAAIIWAFLKANDRLSLRMLRSLELELVECIPAMVNGVTPLIDFFIAARNLRSGAGHVSYYHPRVEAGIEGALKRHAVQAKIALRAFLEVLTNSDGVEVKWGAGVAARVISAAKRIPELGFTPKKTTATQVDIWLSNRLADLSCSLSEHVSLAAEAGSPDSNIAEFARYLLHRPEKGFGGSHFWGEPDHPESWYERLRADPQIALIACRFIREVLPKDRVHYGKEFVDDLDRLATGLIPAYLDAATAIVRHGYISSSEEIAKGALRDLERFESILDRAVEKLILSKEERNKADETRLDIINDVYNSDYAEHLLEDDDGYTAYEFLEAYADRVREIKGWMSLAQHRHAERLLRYWMRSLMNNAKINPISQDEMIGAFTAAFDSEEESALWFVLMKHWDKSYLSQLISRVRDGSPWSDVRQSALVCLIEQVPNFLTLIIDELRQVGRNERIVELMIDLAYLQNRRQGEEEKHAIAATVVMNHLSPELQELCKVAYSSAEGELPPLSEAVKNQLGNLVCSLPGVRMLRIIRHLDLPDSVRVDIEWILANSDERDDCIKALEAAIALGFHDIVVSALEHRFSHVVAKALEVVGESAPTPLPADLLALANAKGSPVRKSLVRLLSTKPHLNHLPALLQLVEDQWSSFSRHYSEDDSFPIARSAVDAINKLGPLDVKILEQLQSVALDTSDSMVRTDLFEIIAVQGGHAFQQQLFELAVTPGRSYVRRSAAHAMLASVDFLDVIVIDEITADLLITHTPQIAVVLTLIVARRASSSKLIEIARELSANVKRRGLLLLMLWPKVELSISSKLAIKKLLPEDHPSLGWVNAGPSKHVKDTFIADLGDPAICREILQWLNPKEEKS</sequence>
<accession>A0ABR5ZHS5</accession>
<keyword evidence="2" id="KW-1185">Reference proteome</keyword>
<dbReference type="EMBL" id="JACERK010000011">
    <property type="protein sequence ID" value="MBA5234120.1"/>
    <property type="molecule type" value="Genomic_DNA"/>
</dbReference>